<name>A0A218XNH8_PUNGR</name>
<gene>
    <name evidence="1" type="ORF">CDL15_Pgr009971</name>
</gene>
<sequence length="61" mass="6498">MSRNRVVALVGSAVNGSLKSTRPSSVLLVRSWPRLLLVFLAGAGGPKRNADNLSLFDYVLG</sequence>
<evidence type="ECO:0000313" key="1">
    <source>
        <dbReference type="EMBL" id="OWM86537.1"/>
    </source>
</evidence>
<reference evidence="2" key="1">
    <citation type="journal article" date="2017" name="Plant J.">
        <title>The pomegranate (Punica granatum L.) genome and the genomics of punicalagin biosynthesis.</title>
        <authorList>
            <person name="Qin G."/>
            <person name="Xu C."/>
            <person name="Ming R."/>
            <person name="Tang H."/>
            <person name="Guyot R."/>
            <person name="Kramer E.M."/>
            <person name="Hu Y."/>
            <person name="Yi X."/>
            <person name="Qi Y."/>
            <person name="Xu X."/>
            <person name="Gao Z."/>
            <person name="Pan H."/>
            <person name="Jian J."/>
            <person name="Tian Y."/>
            <person name="Yue Z."/>
            <person name="Xu Y."/>
        </authorList>
    </citation>
    <scope>NUCLEOTIDE SEQUENCE [LARGE SCALE GENOMIC DNA]</scope>
    <source>
        <strain evidence="2">cv. Dabenzi</strain>
    </source>
</reference>
<dbReference type="Proteomes" id="UP000197138">
    <property type="component" value="Unassembled WGS sequence"/>
</dbReference>
<proteinExistence type="predicted"/>
<dbReference type="EMBL" id="MTKT01001081">
    <property type="protein sequence ID" value="OWM86537.1"/>
    <property type="molecule type" value="Genomic_DNA"/>
</dbReference>
<evidence type="ECO:0000313" key="2">
    <source>
        <dbReference type="Proteomes" id="UP000197138"/>
    </source>
</evidence>
<dbReference type="AlphaFoldDB" id="A0A218XNH8"/>
<protein>
    <submittedName>
        <fullName evidence="1">Uncharacterized protein</fullName>
    </submittedName>
</protein>
<accession>A0A218XNH8</accession>
<comment type="caution">
    <text evidence="1">The sequence shown here is derived from an EMBL/GenBank/DDBJ whole genome shotgun (WGS) entry which is preliminary data.</text>
</comment>
<organism evidence="1 2">
    <name type="scientific">Punica granatum</name>
    <name type="common">Pomegranate</name>
    <dbReference type="NCBI Taxonomy" id="22663"/>
    <lineage>
        <taxon>Eukaryota</taxon>
        <taxon>Viridiplantae</taxon>
        <taxon>Streptophyta</taxon>
        <taxon>Embryophyta</taxon>
        <taxon>Tracheophyta</taxon>
        <taxon>Spermatophyta</taxon>
        <taxon>Magnoliopsida</taxon>
        <taxon>eudicotyledons</taxon>
        <taxon>Gunneridae</taxon>
        <taxon>Pentapetalae</taxon>
        <taxon>rosids</taxon>
        <taxon>malvids</taxon>
        <taxon>Myrtales</taxon>
        <taxon>Lythraceae</taxon>
        <taxon>Punica</taxon>
    </lineage>
</organism>